<comment type="miscellaneous">
    <text evidence="2">Reaction mechanism of ThiL seems to utilize a direct, inline transfer of the gamma-phosphate of ATP to TMP rather than a phosphorylated enzyme intermediate.</text>
</comment>
<proteinExistence type="inferred from homology"/>
<keyword evidence="5" id="KW-1185">Reference proteome</keyword>
<comment type="similarity">
    <text evidence="2">Belongs to the thiamine-monophosphate kinase family.</text>
</comment>
<keyword evidence="1 2" id="KW-0784">Thiamine biosynthesis</keyword>
<feature type="binding site" evidence="2">
    <location>
        <position position="31"/>
    </location>
    <ligand>
        <name>Mg(2+)</name>
        <dbReference type="ChEBI" id="CHEBI:18420"/>
        <label>1</label>
    </ligand>
</feature>
<feature type="binding site" evidence="2">
    <location>
        <position position="108"/>
    </location>
    <ligand>
        <name>Mg(2+)</name>
        <dbReference type="ChEBI" id="CHEBI:18420"/>
        <label>1</label>
    </ligand>
</feature>
<reference evidence="4 5" key="1">
    <citation type="submission" date="2015-08" db="EMBL/GenBank/DDBJ databases">
        <title>Comparative genomics of the Campylobacter concisus group.</title>
        <authorList>
            <person name="Yee E."/>
            <person name="Chapman M.H."/>
            <person name="Huynh S."/>
            <person name="Bono J.L."/>
            <person name="On S.L."/>
            <person name="St Leger J."/>
            <person name="Foster G."/>
            <person name="Parker C.T."/>
            <person name="Miller W.G."/>
        </authorList>
    </citation>
    <scope>NUCLEOTIDE SEQUENCE [LARGE SCALE GENOMIC DNA]</scope>
    <source>
        <strain evidence="4 5">RM9337</strain>
    </source>
</reference>
<dbReference type="GO" id="GO:0009228">
    <property type="term" value="P:thiamine biosynthetic process"/>
    <property type="evidence" value="ECO:0007669"/>
    <property type="project" value="UniProtKB-KW"/>
</dbReference>
<sequence length="273" mass="30044">MNKEQAIIDKFTNSYLGDDGAVVGKWVYSKDLFVEGSHFKRGWLELDEIAYKAMIVNISDAVVMNAVPKFALIGLGVPKSLKMEQISLLRDGFKRACDEFGVTIIGGDTISSDKIIISVTIISELNSQAVLRSGAKAGDLLAFTGKLGDSLKGLKALLRGGSVARNSRFKKPVLKDRFFYRSAKFLSAAMDISDGLGTDLAKLCKASGLGVKFSKKLSKNELKSGEEYEILFAFAAKNRKKIENLAKKSRTKITIFAKTTKGRYKNNAREHHF</sequence>
<organism evidence="4 5">
    <name type="scientific">Campylobacter californiensis</name>
    <dbReference type="NCBI Taxonomy" id="1032243"/>
    <lineage>
        <taxon>Bacteria</taxon>
        <taxon>Pseudomonadati</taxon>
        <taxon>Campylobacterota</taxon>
        <taxon>Epsilonproteobacteria</taxon>
        <taxon>Campylobacterales</taxon>
        <taxon>Campylobacteraceae</taxon>
        <taxon>Campylobacter</taxon>
    </lineage>
</organism>
<dbReference type="CDD" id="cd02194">
    <property type="entry name" value="ThiL"/>
    <property type="match status" value="1"/>
</dbReference>
<feature type="binding site" evidence="2">
    <location>
        <position position="60"/>
    </location>
    <ligand>
        <name>Mg(2+)</name>
        <dbReference type="ChEBI" id="CHEBI:18420"/>
        <label>4</label>
    </ligand>
</feature>
<dbReference type="Gene3D" id="3.90.650.10">
    <property type="entry name" value="PurM-like C-terminal domain"/>
    <property type="match status" value="1"/>
</dbReference>
<dbReference type="GO" id="GO:0009030">
    <property type="term" value="F:thiamine-phosphate kinase activity"/>
    <property type="evidence" value="ECO:0007669"/>
    <property type="project" value="UniProtKB-UniRule"/>
</dbReference>
<dbReference type="GO" id="GO:0005524">
    <property type="term" value="F:ATP binding"/>
    <property type="evidence" value="ECO:0007669"/>
    <property type="project" value="UniProtKB-UniRule"/>
</dbReference>
<feature type="binding site" evidence="2">
    <location>
        <position position="194"/>
    </location>
    <ligand>
        <name>Mg(2+)</name>
        <dbReference type="ChEBI" id="CHEBI:18420"/>
        <label>5</label>
    </ligand>
</feature>
<dbReference type="SUPFAM" id="SSF56042">
    <property type="entry name" value="PurM C-terminal domain-like"/>
    <property type="match status" value="1"/>
</dbReference>
<dbReference type="Proteomes" id="UP000650616">
    <property type="component" value="Unassembled WGS sequence"/>
</dbReference>
<feature type="binding site" evidence="2">
    <location>
        <position position="38"/>
    </location>
    <ligand>
        <name>substrate</name>
    </ligand>
</feature>
<keyword evidence="2" id="KW-0479">Metal-binding</keyword>
<evidence type="ECO:0000313" key="4">
    <source>
        <dbReference type="EMBL" id="MBE3607507.1"/>
    </source>
</evidence>
<dbReference type="InterPro" id="IPR006283">
    <property type="entry name" value="ThiL-like"/>
</dbReference>
<dbReference type="EC" id="2.7.4.16" evidence="2"/>
<feature type="binding site" evidence="2">
    <location>
        <position position="60"/>
    </location>
    <ligand>
        <name>Mg(2+)</name>
        <dbReference type="ChEBI" id="CHEBI:18420"/>
        <label>3</label>
    </ligand>
</feature>
<accession>A0AAW3ZR03</accession>
<dbReference type="InterPro" id="IPR036921">
    <property type="entry name" value="PurM-like_N_sf"/>
</dbReference>
<keyword evidence="2" id="KW-0460">Magnesium</keyword>
<name>A0AAW3ZR03_9BACT</name>
<dbReference type="EMBL" id="LIWG01000002">
    <property type="protein sequence ID" value="MBE3607507.1"/>
    <property type="molecule type" value="Genomic_DNA"/>
</dbReference>
<dbReference type="GO" id="GO:0009229">
    <property type="term" value="P:thiamine diphosphate biosynthetic process"/>
    <property type="evidence" value="ECO:0007669"/>
    <property type="project" value="UniProtKB-UniRule"/>
</dbReference>
<dbReference type="PANTHER" id="PTHR30270:SF0">
    <property type="entry name" value="THIAMINE-MONOPHOSPHATE KINASE"/>
    <property type="match status" value="1"/>
</dbReference>
<evidence type="ECO:0000313" key="5">
    <source>
        <dbReference type="Proteomes" id="UP000650616"/>
    </source>
</evidence>
<comment type="caution">
    <text evidence="4">The sequence shown here is derived from an EMBL/GenBank/DDBJ whole genome shotgun (WGS) entry which is preliminary data.</text>
</comment>
<feature type="binding site" evidence="2">
    <location>
        <position position="132"/>
    </location>
    <ligand>
        <name>ATP</name>
        <dbReference type="ChEBI" id="CHEBI:30616"/>
    </ligand>
</feature>
<comment type="pathway">
    <text evidence="2">Cofactor biosynthesis; thiamine diphosphate biosynthesis; thiamine diphosphate from thiamine phosphate: step 1/1.</text>
</comment>
<dbReference type="RefSeq" id="WP_170015447.1">
    <property type="nucleotide sequence ID" value="NZ_CP012545.1"/>
</dbReference>
<feature type="binding site" evidence="2">
    <location>
        <position position="29"/>
    </location>
    <ligand>
        <name>Mg(2+)</name>
        <dbReference type="ChEBI" id="CHEBI:18420"/>
        <label>4</label>
    </ligand>
</feature>
<dbReference type="PANTHER" id="PTHR30270">
    <property type="entry name" value="THIAMINE-MONOPHOSPHATE KINASE"/>
    <property type="match status" value="1"/>
</dbReference>
<feature type="binding site" evidence="2">
    <location>
        <position position="19"/>
    </location>
    <ligand>
        <name>Mg(2+)</name>
        <dbReference type="ChEBI" id="CHEBI:18420"/>
        <label>4</label>
    </ligand>
</feature>
<feature type="binding site" evidence="2">
    <location>
        <position position="193"/>
    </location>
    <ligand>
        <name>ATP</name>
        <dbReference type="ChEBI" id="CHEBI:30616"/>
    </ligand>
</feature>
<comment type="caution">
    <text evidence="2">Lacks conserved residue(s) required for the propagation of feature annotation.</text>
</comment>
<feature type="binding site" evidence="2">
    <location>
        <begin position="107"/>
        <end position="108"/>
    </location>
    <ligand>
        <name>ATP</name>
        <dbReference type="ChEBI" id="CHEBI:30616"/>
    </ligand>
</feature>
<dbReference type="InterPro" id="IPR036676">
    <property type="entry name" value="PurM-like_C_sf"/>
</dbReference>
<evidence type="ECO:0000259" key="3">
    <source>
        <dbReference type="Pfam" id="PF00586"/>
    </source>
</evidence>
<feature type="binding site" evidence="2">
    <location>
        <position position="191"/>
    </location>
    <ligand>
        <name>Mg(2+)</name>
        <dbReference type="ChEBI" id="CHEBI:18420"/>
        <label>3</label>
    </ligand>
</feature>
<evidence type="ECO:0000256" key="2">
    <source>
        <dbReference type="HAMAP-Rule" id="MF_02128"/>
    </source>
</evidence>
<dbReference type="AlphaFoldDB" id="A0AAW3ZR03"/>
<comment type="function">
    <text evidence="2">Catalyzes the ATP-dependent phosphorylation of thiamine-monophosphate (TMP) to form thiamine-pyrophosphate (TPP), the active form of vitamin B1.</text>
</comment>
<dbReference type="Pfam" id="PF00586">
    <property type="entry name" value="AIRS"/>
    <property type="match status" value="1"/>
</dbReference>
<dbReference type="SUPFAM" id="SSF55326">
    <property type="entry name" value="PurM N-terminal domain-like"/>
    <property type="match status" value="1"/>
</dbReference>
<feature type="binding site" evidence="2">
    <location>
        <position position="226"/>
    </location>
    <ligand>
        <name>substrate</name>
    </ligand>
</feature>
<feature type="binding site" evidence="2">
    <location>
        <position position="31"/>
    </location>
    <ligand>
        <name>Mg(2+)</name>
        <dbReference type="ChEBI" id="CHEBI:18420"/>
        <label>2</label>
    </ligand>
</feature>
<protein>
    <recommendedName>
        <fullName evidence="2">Thiamine-monophosphate kinase</fullName>
        <shortName evidence="2">TMP kinase</shortName>
        <shortName evidence="2">Thiamine-phosphate kinase</shortName>
        <ecNumber evidence="2">2.7.4.16</ecNumber>
    </recommendedName>
</protein>
<feature type="binding site" evidence="2">
    <location>
        <position position="60"/>
    </location>
    <ligand>
        <name>Mg(2+)</name>
        <dbReference type="ChEBI" id="CHEBI:18420"/>
        <label>2</label>
    </ligand>
</feature>
<keyword evidence="2" id="KW-0067">ATP-binding</keyword>
<keyword evidence="2 4" id="KW-0418">Kinase</keyword>
<comment type="catalytic activity">
    <reaction evidence="2">
        <text>thiamine phosphate + ATP = thiamine diphosphate + ADP</text>
        <dbReference type="Rhea" id="RHEA:15913"/>
        <dbReference type="ChEBI" id="CHEBI:30616"/>
        <dbReference type="ChEBI" id="CHEBI:37575"/>
        <dbReference type="ChEBI" id="CHEBI:58937"/>
        <dbReference type="ChEBI" id="CHEBI:456216"/>
        <dbReference type="EC" id="2.7.4.16"/>
    </reaction>
</comment>
<dbReference type="HAMAP" id="MF_02128">
    <property type="entry name" value="TMP_kinase"/>
    <property type="match status" value="1"/>
</dbReference>
<evidence type="ECO:0000256" key="1">
    <source>
        <dbReference type="ARBA" id="ARBA00022977"/>
    </source>
</evidence>
<keyword evidence="2 4" id="KW-0808">Transferase</keyword>
<gene>
    <name evidence="2" type="primary">thiL</name>
    <name evidence="4" type="ORF">CCAL9337_02030</name>
</gene>
<keyword evidence="2" id="KW-0547">Nucleotide-binding</keyword>
<dbReference type="NCBIfam" id="NF004354">
    <property type="entry name" value="PRK05731.2-3"/>
    <property type="match status" value="1"/>
</dbReference>
<feature type="binding site" evidence="2">
    <location>
        <position position="19"/>
    </location>
    <ligand>
        <name>Mg(2+)</name>
        <dbReference type="ChEBI" id="CHEBI:18420"/>
        <label>3</label>
    </ligand>
</feature>
<feature type="domain" description="PurM-like N-terminal" evidence="3">
    <location>
        <begin position="17"/>
        <end position="122"/>
    </location>
</feature>
<dbReference type="GO" id="GO:0000287">
    <property type="term" value="F:magnesium ion binding"/>
    <property type="evidence" value="ECO:0007669"/>
    <property type="project" value="UniProtKB-UniRule"/>
</dbReference>
<dbReference type="InterPro" id="IPR016188">
    <property type="entry name" value="PurM-like_N"/>
</dbReference>
<dbReference type="Gene3D" id="3.30.1330.10">
    <property type="entry name" value="PurM-like, N-terminal domain"/>
    <property type="match status" value="1"/>
</dbReference>